<proteinExistence type="predicted"/>
<comment type="caution">
    <text evidence="1">The sequence shown here is derived from an EMBL/GenBank/DDBJ whole genome shotgun (WGS) entry which is preliminary data.</text>
</comment>
<dbReference type="GO" id="GO:0003677">
    <property type="term" value="F:DNA binding"/>
    <property type="evidence" value="ECO:0007669"/>
    <property type="project" value="InterPro"/>
</dbReference>
<sequence length="200" mass="23122">MISDSFTSLNAFFNQEAFSQSNMNSELLQLDKKSCCPKKRVIKKISLDQVNILENMFQEDPTWSKKTIKKACDILGLPKRKVYKWGYDRKSKKVSFTTLSSIFHKDIQLNTKDCDLNLSLESCLAPIDYNSIVEDLVNSEYTKELKEQNLSHKNQIDSTYFSTEFGISPKRAPSDSPTGLFSFFQDEQYNLAEEFPLFNF</sequence>
<dbReference type="EMBL" id="CAMPGE010011473">
    <property type="protein sequence ID" value="CAI2370303.1"/>
    <property type="molecule type" value="Genomic_DNA"/>
</dbReference>
<dbReference type="AlphaFoldDB" id="A0AAD1XFK3"/>
<accession>A0AAD1XFK3</accession>
<dbReference type="InterPro" id="IPR009057">
    <property type="entry name" value="Homeodomain-like_sf"/>
</dbReference>
<gene>
    <name evidence="1" type="ORF">ECRASSUSDP1_LOCUS11613</name>
</gene>
<reference evidence="1" key="1">
    <citation type="submission" date="2023-07" db="EMBL/GenBank/DDBJ databases">
        <authorList>
            <consortium name="AG Swart"/>
            <person name="Singh M."/>
            <person name="Singh A."/>
            <person name="Seah K."/>
            <person name="Emmerich C."/>
        </authorList>
    </citation>
    <scope>NUCLEOTIDE SEQUENCE</scope>
    <source>
        <strain evidence="1">DP1</strain>
    </source>
</reference>
<evidence type="ECO:0000313" key="1">
    <source>
        <dbReference type="EMBL" id="CAI2370303.1"/>
    </source>
</evidence>
<dbReference type="SUPFAM" id="SSF46689">
    <property type="entry name" value="Homeodomain-like"/>
    <property type="match status" value="1"/>
</dbReference>
<evidence type="ECO:0000313" key="2">
    <source>
        <dbReference type="Proteomes" id="UP001295684"/>
    </source>
</evidence>
<protein>
    <recommendedName>
        <fullName evidence="3">Homeobox domain-containing protein</fullName>
    </recommendedName>
</protein>
<dbReference type="InterPro" id="IPR001356">
    <property type="entry name" value="HD"/>
</dbReference>
<dbReference type="CDD" id="cd00086">
    <property type="entry name" value="homeodomain"/>
    <property type="match status" value="1"/>
</dbReference>
<dbReference type="Proteomes" id="UP001295684">
    <property type="component" value="Unassembled WGS sequence"/>
</dbReference>
<dbReference type="Gene3D" id="1.10.10.60">
    <property type="entry name" value="Homeodomain-like"/>
    <property type="match status" value="1"/>
</dbReference>
<organism evidence="1 2">
    <name type="scientific">Euplotes crassus</name>
    <dbReference type="NCBI Taxonomy" id="5936"/>
    <lineage>
        <taxon>Eukaryota</taxon>
        <taxon>Sar</taxon>
        <taxon>Alveolata</taxon>
        <taxon>Ciliophora</taxon>
        <taxon>Intramacronucleata</taxon>
        <taxon>Spirotrichea</taxon>
        <taxon>Hypotrichia</taxon>
        <taxon>Euplotida</taxon>
        <taxon>Euplotidae</taxon>
        <taxon>Moneuplotes</taxon>
    </lineage>
</organism>
<name>A0AAD1XFK3_EUPCR</name>
<keyword evidence="2" id="KW-1185">Reference proteome</keyword>
<evidence type="ECO:0008006" key="3">
    <source>
        <dbReference type="Google" id="ProtNLM"/>
    </source>
</evidence>